<dbReference type="Proteomes" id="UP000188268">
    <property type="component" value="Unassembled WGS sequence"/>
</dbReference>
<dbReference type="SMART" id="SM00353">
    <property type="entry name" value="HLH"/>
    <property type="match status" value="1"/>
</dbReference>
<dbReference type="SUPFAM" id="SSF47459">
    <property type="entry name" value="HLH, helix-loop-helix DNA-binding domain"/>
    <property type="match status" value="1"/>
</dbReference>
<dbReference type="CDD" id="cd11393">
    <property type="entry name" value="bHLH_AtbHLH_like"/>
    <property type="match status" value="1"/>
</dbReference>
<feature type="domain" description="BHLH" evidence="6">
    <location>
        <begin position="167"/>
        <end position="216"/>
    </location>
</feature>
<proteinExistence type="predicted"/>
<evidence type="ECO:0000313" key="8">
    <source>
        <dbReference type="Proteomes" id="UP000188268"/>
    </source>
</evidence>
<dbReference type="Pfam" id="PF00010">
    <property type="entry name" value="HLH"/>
    <property type="match status" value="1"/>
</dbReference>
<evidence type="ECO:0000313" key="7">
    <source>
        <dbReference type="EMBL" id="OMO93009.1"/>
    </source>
</evidence>
<dbReference type="Gene3D" id="4.10.280.10">
    <property type="entry name" value="Helix-loop-helix DNA-binding domain"/>
    <property type="match status" value="1"/>
</dbReference>
<dbReference type="OrthoDB" id="1921534at2759"/>
<sequence>MVLSSCSNWGTTIDVQTANNFCEPMFEAQQQQQQLEYYLDYPLELPNYAFFDHPYNNCYFPETYPPLLPYFPSPFENEATITNIVPYEEEDFCSYPIFSKRQKIIENPPFCSDLMPAANFFDNSFLVLPEEQSIINHQVNNNYSLDNNGINECNEESSKKKNSEKCSTVSAQSIAARARRRKITEKTQELGKLVPGGNKMNTAEMLQSAFKYIKYLQAQVGILQFMDSFQETEKESCKGNMEILTSPKLQEKLYMEEKCLVPKDFVLSLTTISKAPLSDELSQLLEIV</sequence>
<evidence type="ECO:0000256" key="4">
    <source>
        <dbReference type="ARBA" id="ARBA00023163"/>
    </source>
</evidence>
<evidence type="ECO:0000259" key="6">
    <source>
        <dbReference type="PROSITE" id="PS50888"/>
    </source>
</evidence>
<dbReference type="Gramene" id="OMO93009">
    <property type="protein sequence ID" value="OMO93009"/>
    <property type="gene ID" value="CCACVL1_06689"/>
</dbReference>
<accession>A0A1R3JDV6</accession>
<dbReference type="GO" id="GO:0046983">
    <property type="term" value="F:protein dimerization activity"/>
    <property type="evidence" value="ECO:0007669"/>
    <property type="project" value="InterPro"/>
</dbReference>
<dbReference type="GO" id="GO:0000978">
    <property type="term" value="F:RNA polymerase II cis-regulatory region sequence-specific DNA binding"/>
    <property type="evidence" value="ECO:0007669"/>
    <property type="project" value="TreeGrafter"/>
</dbReference>
<reference evidence="7 8" key="1">
    <citation type="submission" date="2013-09" db="EMBL/GenBank/DDBJ databases">
        <title>Corchorus capsularis genome sequencing.</title>
        <authorList>
            <person name="Alam M."/>
            <person name="Haque M.S."/>
            <person name="Islam M.S."/>
            <person name="Emdad E.M."/>
            <person name="Islam M.M."/>
            <person name="Ahmed B."/>
            <person name="Halim A."/>
            <person name="Hossen Q.M.M."/>
            <person name="Hossain M.Z."/>
            <person name="Ahmed R."/>
            <person name="Khan M.M."/>
            <person name="Islam R."/>
            <person name="Rashid M.M."/>
            <person name="Khan S.A."/>
            <person name="Rahman M.S."/>
            <person name="Alam M."/>
        </authorList>
    </citation>
    <scope>NUCLEOTIDE SEQUENCE [LARGE SCALE GENOMIC DNA]</scope>
    <source>
        <strain evidence="8">cv. CVL-1</strain>
        <tissue evidence="7">Whole seedling</tissue>
    </source>
</reference>
<name>A0A1R3JDV6_COCAP</name>
<keyword evidence="8" id="KW-1185">Reference proteome</keyword>
<keyword evidence="3" id="KW-0238">DNA-binding</keyword>
<dbReference type="GO" id="GO:0005634">
    <property type="term" value="C:nucleus"/>
    <property type="evidence" value="ECO:0007669"/>
    <property type="project" value="UniProtKB-SubCell"/>
</dbReference>
<dbReference type="InterPro" id="IPR045239">
    <property type="entry name" value="bHLH95_bHLH"/>
</dbReference>
<evidence type="ECO:0000256" key="3">
    <source>
        <dbReference type="ARBA" id="ARBA00023125"/>
    </source>
</evidence>
<evidence type="ECO:0000256" key="1">
    <source>
        <dbReference type="ARBA" id="ARBA00004123"/>
    </source>
</evidence>
<keyword evidence="5" id="KW-0539">Nucleus</keyword>
<keyword evidence="4" id="KW-0804">Transcription</keyword>
<dbReference type="STRING" id="210143.A0A1R3JDV6"/>
<dbReference type="EMBL" id="AWWV01008123">
    <property type="protein sequence ID" value="OMO93009.1"/>
    <property type="molecule type" value="Genomic_DNA"/>
</dbReference>
<organism evidence="7 8">
    <name type="scientific">Corchorus capsularis</name>
    <name type="common">Jute</name>
    <dbReference type="NCBI Taxonomy" id="210143"/>
    <lineage>
        <taxon>Eukaryota</taxon>
        <taxon>Viridiplantae</taxon>
        <taxon>Streptophyta</taxon>
        <taxon>Embryophyta</taxon>
        <taxon>Tracheophyta</taxon>
        <taxon>Spermatophyta</taxon>
        <taxon>Magnoliopsida</taxon>
        <taxon>eudicotyledons</taxon>
        <taxon>Gunneridae</taxon>
        <taxon>Pentapetalae</taxon>
        <taxon>rosids</taxon>
        <taxon>malvids</taxon>
        <taxon>Malvales</taxon>
        <taxon>Malvaceae</taxon>
        <taxon>Grewioideae</taxon>
        <taxon>Apeibeae</taxon>
        <taxon>Corchorus</taxon>
    </lineage>
</organism>
<dbReference type="InterPro" id="IPR036638">
    <property type="entry name" value="HLH_DNA-bd_sf"/>
</dbReference>
<protein>
    <recommendedName>
        <fullName evidence="6">BHLH domain-containing protein</fullName>
    </recommendedName>
</protein>
<keyword evidence="2" id="KW-0805">Transcription regulation</keyword>
<comment type="caution">
    <text evidence="7">The sequence shown here is derived from an EMBL/GenBank/DDBJ whole genome shotgun (WGS) entry which is preliminary data.</text>
</comment>
<dbReference type="PANTHER" id="PTHR16223:SF49">
    <property type="entry name" value="TRANSCRIPTION FACTOR BHLH52-RELATED"/>
    <property type="match status" value="1"/>
</dbReference>
<dbReference type="OMA" id="TANNFCE"/>
<evidence type="ECO:0000256" key="5">
    <source>
        <dbReference type="ARBA" id="ARBA00023242"/>
    </source>
</evidence>
<dbReference type="GO" id="GO:0000981">
    <property type="term" value="F:DNA-binding transcription factor activity, RNA polymerase II-specific"/>
    <property type="evidence" value="ECO:0007669"/>
    <property type="project" value="TreeGrafter"/>
</dbReference>
<comment type="subcellular location">
    <subcellularLocation>
        <location evidence="1">Nucleus</location>
    </subcellularLocation>
</comment>
<dbReference type="PROSITE" id="PS50888">
    <property type="entry name" value="BHLH"/>
    <property type="match status" value="1"/>
</dbReference>
<gene>
    <name evidence="7" type="ORF">CCACVL1_06689</name>
</gene>
<dbReference type="AlphaFoldDB" id="A0A1R3JDV6"/>
<dbReference type="PANTHER" id="PTHR16223">
    <property type="entry name" value="TRANSCRIPTION FACTOR BHLH83-RELATED"/>
    <property type="match status" value="1"/>
</dbReference>
<dbReference type="InterPro" id="IPR045843">
    <property type="entry name" value="IND-like"/>
</dbReference>
<dbReference type="InterPro" id="IPR011598">
    <property type="entry name" value="bHLH_dom"/>
</dbReference>
<evidence type="ECO:0000256" key="2">
    <source>
        <dbReference type="ARBA" id="ARBA00023015"/>
    </source>
</evidence>